<dbReference type="Gene3D" id="1.10.150.850">
    <property type="entry name" value="Spt6, helix-hairpin-helix domain"/>
    <property type="match status" value="1"/>
</dbReference>
<dbReference type="Proteomes" id="UP000078387">
    <property type="component" value="Unassembled WGS sequence"/>
</dbReference>
<feature type="compositionally biased region" description="Acidic residues" evidence="1">
    <location>
        <begin position="24"/>
        <end position="34"/>
    </location>
</feature>
<evidence type="ECO:0000259" key="3">
    <source>
        <dbReference type="Pfam" id="PF14635"/>
    </source>
</evidence>
<feature type="domain" description="Transcription elongation factor Spt6 helix-hairpin-helix motif" evidence="3">
    <location>
        <begin position="706"/>
        <end position="813"/>
    </location>
</feature>
<dbReference type="GO" id="GO:0140673">
    <property type="term" value="P:transcription elongation-coupled chromatin remodeling"/>
    <property type="evidence" value="ECO:0007669"/>
    <property type="project" value="InterPro"/>
</dbReference>
<dbReference type="OMA" id="GYFYLCF"/>
<feature type="region of interest" description="Disordered" evidence="1">
    <location>
        <begin position="1"/>
        <end position="118"/>
    </location>
</feature>
<comment type="caution">
    <text evidence="4">The sequence shown here is derived from an EMBL/GenBank/DDBJ whole genome shotgun (WGS) entry which is preliminary data.</text>
</comment>
<dbReference type="Gene3D" id="1.10.10.2740">
    <property type="entry name" value="Spt6, Death-like domain"/>
    <property type="match status" value="1"/>
</dbReference>
<dbReference type="PANTHER" id="PTHR10145">
    <property type="entry name" value="TRANSCRIPTION ELONGATION FACTOR SPT6"/>
    <property type="match status" value="1"/>
</dbReference>
<dbReference type="Pfam" id="PF14635">
    <property type="entry name" value="HHH_7"/>
    <property type="match status" value="1"/>
</dbReference>
<sequence length="1231" mass="144670">MKRSSDSKKSKYDSEEDSEKMSEDYDERNSEEEDVPRTREGYIAHDGFIASDDEEIEEEVPEEDAYEEDEEEKERRRIEREKRKLEKQHKKEEAKKKKRKLIKEDDDDDEMESGNEQVMDEEIEDVGEDEEMTSRYLECLEPADKEKMKRTQRIETIYKTDCPERLYDRKSVLNKYNEEIDDQEWNRRIREEVEWLDGKLRYMIQLEAEDLMGVIRKILELMYKYHHELMYIYTYDRDWYYPYISRDYSKIDSYQVLDMLWMIWNYDEEYSLFCKEKEKVKEGLKEIPEERRALYSVELDSVIELPDLKLISDDFLLRYRKDQFDPLKQISKGKKSYQILIQKNFKEMLDGFGLTADELAQNIKSNFKKTIPRMCPEIPQAIAARMVSPEFPEPKNIMSGAKMIFATEFAYNWYVRKFFFEEGLKDAELSTDPTPKGDEVINVFHKYAIIKRLRRKPIGLMRGKTDILNIFNAVNEGLLTMTIEIPQNIIENASTLLVGGDDLEEWRKYKKETLEFAFKYFITPYVVEQLKIELRKEAVDCLIHEAQYNLKRRIDVAQHFALGKYSKDIDNISALEKKFVGGIVFSKEGMMGVKVNAMTGEFIEGKYFGKNNSKYGEYEEELKKFFGRDTLVVGIEANTQRYVSVTATMKNNSEIECVGINKDLGRIYKKETKGEMSELEFAGACVCRQLINPIAEFVHICCTKEKMLSIKLHWLQNTLNESEQNKMFSALNETLITIINSKGVDINQCIEYPHMEKMLDYVNGLGPIRTDYIFSHFRQYDFKVTSRKFLNETFKTDKLETVVDNCIGFIIISPKYSSKNLYLDQTRIHFSRYGLAETIVDDAFTGKRPIDDFTKKVMSLTREDYNRLDLEGYGRENGEKGHSIYICIMDIVNELIEPFKYQQASLAEAMMKDEEIFESVTNSSIQEFKKNQLIEFVLKPGSRERKKGYISDDLEVSIEDSINLNGVESGTTITGKIMTVDYGKCIIDVRCGNDVVNDYQYLENEYRQLQEKEKYLEVYPREYEHEKREEVNRKDYGDVDLRGFEIVSVSKARSDVQQGSIGDYKIVPVSEEGVFKGKLLLVWKWTPSVILNIECKEESERYGRNMRISFIKERKDFGNVRSLERYIRLINGYLADLRKHRRYNADDNLVDSALSKLKASQPNVFNYFLSVSKQQIGKIRISFIPGTKTVSSQFVRLGEDGFKWNGKTFNTTDKLVEEFKTEVTKILQKKQ</sequence>
<evidence type="ECO:0000256" key="1">
    <source>
        <dbReference type="SAM" id="MobiDB-lite"/>
    </source>
</evidence>
<dbReference type="InterPro" id="IPR036860">
    <property type="entry name" value="SH2_dom_sf"/>
</dbReference>
<dbReference type="Pfam" id="PF14633">
    <property type="entry name" value="SH2_2"/>
    <property type="match status" value="1"/>
</dbReference>
<feature type="compositionally biased region" description="Acidic residues" evidence="1">
    <location>
        <begin position="51"/>
        <end position="72"/>
    </location>
</feature>
<evidence type="ECO:0000313" key="4">
    <source>
        <dbReference type="EMBL" id="GAT92462.1"/>
    </source>
</evidence>
<dbReference type="VEuPathDB" id="AmoebaDB:EHI8A_143820"/>
<evidence type="ECO:0000313" key="5">
    <source>
        <dbReference type="Proteomes" id="UP000078387"/>
    </source>
</evidence>
<reference evidence="4 5" key="1">
    <citation type="submission" date="2016-05" db="EMBL/GenBank/DDBJ databases">
        <title>First whole genome sequencing of Entamoeba histolytica HM1:IMSS-clone-6.</title>
        <authorList>
            <person name="Mukherjee Avik.K."/>
            <person name="Izumyama S."/>
            <person name="Nakada-Tsukui K."/>
            <person name="Nozaki T."/>
        </authorList>
    </citation>
    <scope>NUCLEOTIDE SEQUENCE [LARGE SCALE GENOMIC DNA]</scope>
    <source>
        <strain evidence="4 5">HM1:IMSS clone 6</strain>
    </source>
</reference>
<dbReference type="InterPro" id="IPR037027">
    <property type="entry name" value="YqgF/RNaseH-like_dom_sf"/>
</dbReference>
<dbReference type="VEuPathDB" id="AmoebaDB:EHI7A_130660"/>
<feature type="compositionally biased region" description="Acidic residues" evidence="1">
    <location>
        <begin position="104"/>
        <end position="118"/>
    </location>
</feature>
<dbReference type="VEuPathDB" id="AmoebaDB:EHI5A_176800"/>
<dbReference type="InterPro" id="IPR042066">
    <property type="entry name" value="Spt6_death-like"/>
</dbReference>
<protein>
    <recommendedName>
        <fullName evidence="6">Transcription elongation factor spt6</fullName>
    </recommendedName>
</protein>
<dbReference type="VEuPathDB" id="AmoebaDB:KM1_219090"/>
<dbReference type="GO" id="GO:0034728">
    <property type="term" value="P:nucleosome organization"/>
    <property type="evidence" value="ECO:0007669"/>
    <property type="project" value="TreeGrafter"/>
</dbReference>
<dbReference type="EMBL" id="BDEQ01000001">
    <property type="protein sequence ID" value="GAT92462.1"/>
    <property type="molecule type" value="Genomic_DNA"/>
</dbReference>
<dbReference type="Gene3D" id="3.30.505.10">
    <property type="entry name" value="SH2 domain"/>
    <property type="match status" value="1"/>
</dbReference>
<name>A0A5K1V5M8_ENTHI</name>
<accession>A0A5K1V5M8</accession>
<feature type="compositionally biased region" description="Basic and acidic residues" evidence="1">
    <location>
        <begin position="73"/>
        <end position="95"/>
    </location>
</feature>
<dbReference type="InterPro" id="IPR023323">
    <property type="entry name" value="Tex-like_dom_sf"/>
</dbReference>
<dbReference type="InterPro" id="IPR017072">
    <property type="entry name" value="TF_Spt6"/>
</dbReference>
<dbReference type="Gene3D" id="1.10.10.650">
    <property type="entry name" value="RuvA domain 2-like"/>
    <property type="match status" value="1"/>
</dbReference>
<dbReference type="Gene3D" id="3.30.420.140">
    <property type="entry name" value="YqgF/RNase H-like domain"/>
    <property type="match status" value="1"/>
</dbReference>
<dbReference type="Gene3D" id="1.10.3500.10">
    <property type="entry name" value="Tex N-terminal region-like"/>
    <property type="match status" value="1"/>
</dbReference>
<proteinExistence type="predicted"/>
<dbReference type="InterPro" id="IPR032706">
    <property type="entry name" value="Spt6_HHH"/>
</dbReference>
<feature type="compositionally biased region" description="Basic and acidic residues" evidence="1">
    <location>
        <begin position="1"/>
        <end position="23"/>
    </location>
</feature>
<dbReference type="InterPro" id="IPR035420">
    <property type="entry name" value="Spt6_SH2"/>
</dbReference>
<dbReference type="InterPro" id="IPR023319">
    <property type="entry name" value="Tex-like_HTH_dom_sf"/>
</dbReference>
<dbReference type="GO" id="GO:0008023">
    <property type="term" value="C:transcription elongation factor complex"/>
    <property type="evidence" value="ECO:0007669"/>
    <property type="project" value="TreeGrafter"/>
</dbReference>
<feature type="domain" description="Spt6 SH2" evidence="2">
    <location>
        <begin position="1024"/>
        <end position="1221"/>
    </location>
</feature>
<dbReference type="SUPFAM" id="SSF158832">
    <property type="entry name" value="Tex N-terminal region-like"/>
    <property type="match status" value="1"/>
</dbReference>
<dbReference type="PANTHER" id="PTHR10145:SF6">
    <property type="entry name" value="TRANSCRIPTION ELONGATION FACTOR SPT6"/>
    <property type="match status" value="1"/>
</dbReference>
<evidence type="ECO:0000259" key="2">
    <source>
        <dbReference type="Pfam" id="PF14633"/>
    </source>
</evidence>
<dbReference type="GO" id="GO:0042393">
    <property type="term" value="F:histone binding"/>
    <property type="evidence" value="ECO:0007669"/>
    <property type="project" value="TreeGrafter"/>
</dbReference>
<dbReference type="GO" id="GO:0031491">
    <property type="term" value="F:nucleosome binding"/>
    <property type="evidence" value="ECO:0007669"/>
    <property type="project" value="TreeGrafter"/>
</dbReference>
<dbReference type="VEuPathDB" id="AmoebaDB:EHI_092290"/>
<evidence type="ECO:0008006" key="6">
    <source>
        <dbReference type="Google" id="ProtNLM"/>
    </source>
</evidence>
<gene>
    <name evidence="4" type="ORF">CL6EHI_092290</name>
</gene>
<dbReference type="AlphaFoldDB" id="A0A5K1V5M8"/>
<organism evidence="4 5">
    <name type="scientific">Entamoeba histolytica</name>
    <dbReference type="NCBI Taxonomy" id="5759"/>
    <lineage>
        <taxon>Eukaryota</taxon>
        <taxon>Amoebozoa</taxon>
        <taxon>Evosea</taxon>
        <taxon>Archamoebae</taxon>
        <taxon>Mastigamoebida</taxon>
        <taxon>Entamoebidae</taxon>
        <taxon>Entamoeba</taxon>
    </lineage>
</organism>